<reference evidence="2 3" key="1">
    <citation type="journal article" date="2014" name="Genome Announc.">
        <title>Draft Genome Sequences of Three Alkaliphilic Bacillus Strains, Bacillus wakoensis JCM 9140T, Bacillus akibai JCM 9157T, and Bacillus hemicellulosilyticus JCM 9152T.</title>
        <authorList>
            <person name="Yuki M."/>
            <person name="Oshima K."/>
            <person name="Suda W."/>
            <person name="Oshida Y."/>
            <person name="Kitamura K."/>
            <person name="Iida T."/>
            <person name="Hattori M."/>
            <person name="Ohkuma M."/>
        </authorList>
    </citation>
    <scope>NUCLEOTIDE SEQUENCE [LARGE SCALE GENOMIC DNA]</scope>
    <source>
        <strain evidence="2 3">JCM 9157</strain>
    </source>
</reference>
<dbReference type="eggNOG" id="COG1408">
    <property type="taxonomic scope" value="Bacteria"/>
</dbReference>
<dbReference type="GO" id="GO:0009245">
    <property type="term" value="P:lipid A biosynthetic process"/>
    <property type="evidence" value="ECO:0007669"/>
    <property type="project" value="TreeGrafter"/>
</dbReference>
<gene>
    <name evidence="2" type="ORF">JCM9157_3034</name>
</gene>
<accession>W4QUX0</accession>
<keyword evidence="3" id="KW-1185">Reference proteome</keyword>
<feature type="domain" description="Calcineurin-like phosphoesterase" evidence="1">
    <location>
        <begin position="44"/>
        <end position="194"/>
    </location>
</feature>
<dbReference type="Proteomes" id="UP000018896">
    <property type="component" value="Unassembled WGS sequence"/>
</dbReference>
<dbReference type="OrthoDB" id="9780884at2"/>
<dbReference type="GO" id="GO:0016020">
    <property type="term" value="C:membrane"/>
    <property type="evidence" value="ECO:0007669"/>
    <property type="project" value="GOC"/>
</dbReference>
<name>W4QUX0_HALA3</name>
<dbReference type="SUPFAM" id="SSF56300">
    <property type="entry name" value="Metallo-dependent phosphatases"/>
    <property type="match status" value="1"/>
</dbReference>
<dbReference type="InterPro" id="IPR029052">
    <property type="entry name" value="Metallo-depent_PP-like"/>
</dbReference>
<organism evidence="2 3">
    <name type="scientific">Halalkalibacter akibai (strain ATCC 43226 / DSM 21942 / CIP 109018 / JCM 9157 / 1139)</name>
    <name type="common">Bacillus akibai</name>
    <dbReference type="NCBI Taxonomy" id="1236973"/>
    <lineage>
        <taxon>Bacteria</taxon>
        <taxon>Bacillati</taxon>
        <taxon>Bacillota</taxon>
        <taxon>Bacilli</taxon>
        <taxon>Bacillales</taxon>
        <taxon>Bacillaceae</taxon>
        <taxon>Halalkalibacter</taxon>
    </lineage>
</organism>
<dbReference type="PANTHER" id="PTHR31302:SF32">
    <property type="entry name" value="PHOSPHOESTERASE"/>
    <property type="match status" value="1"/>
</dbReference>
<dbReference type="AlphaFoldDB" id="W4QUX0"/>
<sequence length="248" mass="27996">MFLIVIGVMFGILLSYMFLEGNRNRIRKTTLSYETLPKSFDGFRLFFISDVHRRRISDKIIQNLHGVDCIVIGGDLCERGVSLNRIEENIKQLTSKAPCYFVWGNNDPEVGKHHLKSIFNKFGVVELENDQELLKRNKEFISIVGINEIDTAMRSISKFNLPPDQFSILVCHYPEIAELPIPEFPLLLTGHTHGGQIRIFGYGIARKGGLYKQNGSDLLISNGYGTTALPLRLGAPAETHILTLMCED</sequence>
<protein>
    <submittedName>
        <fullName evidence="2">Phosphoesterase</fullName>
    </submittedName>
</protein>
<dbReference type="STRING" id="1236973.JCM9157_3034"/>
<dbReference type="Gene3D" id="3.60.21.10">
    <property type="match status" value="1"/>
</dbReference>
<dbReference type="PANTHER" id="PTHR31302">
    <property type="entry name" value="TRANSMEMBRANE PROTEIN WITH METALLOPHOSPHOESTERASE DOMAIN-RELATED"/>
    <property type="match status" value="1"/>
</dbReference>
<dbReference type="InterPro" id="IPR051158">
    <property type="entry name" value="Metallophosphoesterase_sf"/>
</dbReference>
<dbReference type="GO" id="GO:0008758">
    <property type="term" value="F:UDP-2,3-diacylglucosamine hydrolase activity"/>
    <property type="evidence" value="ECO:0007669"/>
    <property type="project" value="TreeGrafter"/>
</dbReference>
<evidence type="ECO:0000259" key="1">
    <source>
        <dbReference type="Pfam" id="PF00149"/>
    </source>
</evidence>
<evidence type="ECO:0000313" key="2">
    <source>
        <dbReference type="EMBL" id="GAE35896.1"/>
    </source>
</evidence>
<dbReference type="InterPro" id="IPR004843">
    <property type="entry name" value="Calcineurin-like_PHP"/>
</dbReference>
<dbReference type="EMBL" id="BAUV01000024">
    <property type="protein sequence ID" value="GAE35896.1"/>
    <property type="molecule type" value="Genomic_DNA"/>
</dbReference>
<comment type="caution">
    <text evidence="2">The sequence shown here is derived from an EMBL/GenBank/DDBJ whole genome shotgun (WGS) entry which is preliminary data.</text>
</comment>
<dbReference type="RefSeq" id="WP_035665509.1">
    <property type="nucleotide sequence ID" value="NZ_BAUV01000024.1"/>
</dbReference>
<evidence type="ECO:0000313" key="3">
    <source>
        <dbReference type="Proteomes" id="UP000018896"/>
    </source>
</evidence>
<dbReference type="Pfam" id="PF00149">
    <property type="entry name" value="Metallophos"/>
    <property type="match status" value="1"/>
</dbReference>
<proteinExistence type="predicted"/>